<protein>
    <recommendedName>
        <fullName evidence="4">D-aminoacyl-tRNA deacylase</fullName>
        <shortName evidence="4">DTD</shortName>
        <ecNumber evidence="4">3.1.1.96</ecNumber>
    </recommendedName>
    <alternativeName>
        <fullName evidence="4">Gly-tRNA(Ala) deacylase</fullName>
        <ecNumber evidence="4">3.1.1.-</ecNumber>
    </alternativeName>
</protein>
<evidence type="ECO:0000313" key="5">
    <source>
        <dbReference type="EMBL" id="MBM6919992.1"/>
    </source>
</evidence>
<organism evidence="5 6">
    <name type="scientific">Merdimmobilis hominis</name>
    <dbReference type="NCBI Taxonomy" id="2897707"/>
    <lineage>
        <taxon>Bacteria</taxon>
        <taxon>Bacillati</taxon>
        <taxon>Bacillota</taxon>
        <taxon>Clostridia</taxon>
        <taxon>Eubacteriales</taxon>
        <taxon>Oscillospiraceae</taxon>
        <taxon>Merdimmobilis</taxon>
    </lineage>
</organism>
<dbReference type="GO" id="GO:0019478">
    <property type="term" value="P:D-amino acid catabolic process"/>
    <property type="evidence" value="ECO:0007669"/>
    <property type="project" value="UniProtKB-UniRule"/>
</dbReference>
<dbReference type="FunFam" id="3.50.80.10:FF:000001">
    <property type="entry name" value="D-aminoacyl-tRNA deacylase"/>
    <property type="match status" value="1"/>
</dbReference>
<comment type="catalytic activity">
    <reaction evidence="4">
        <text>glycyl-tRNA(Ala) + H2O = tRNA(Ala) + glycine + H(+)</text>
        <dbReference type="Rhea" id="RHEA:53744"/>
        <dbReference type="Rhea" id="RHEA-COMP:9657"/>
        <dbReference type="Rhea" id="RHEA-COMP:13640"/>
        <dbReference type="ChEBI" id="CHEBI:15377"/>
        <dbReference type="ChEBI" id="CHEBI:15378"/>
        <dbReference type="ChEBI" id="CHEBI:57305"/>
        <dbReference type="ChEBI" id="CHEBI:78442"/>
        <dbReference type="ChEBI" id="CHEBI:78522"/>
    </reaction>
</comment>
<comment type="caution">
    <text evidence="5">The sequence shown here is derived from an EMBL/GenBank/DDBJ whole genome shotgun (WGS) entry which is preliminary data.</text>
</comment>
<dbReference type="PANTHER" id="PTHR10472:SF5">
    <property type="entry name" value="D-AMINOACYL-TRNA DEACYLASE 1"/>
    <property type="match status" value="1"/>
</dbReference>
<dbReference type="RefSeq" id="WP_204444354.1">
    <property type="nucleotide sequence ID" value="NZ_JACJKY010000003.1"/>
</dbReference>
<dbReference type="Gene3D" id="3.50.80.10">
    <property type="entry name" value="D-tyrosyl-tRNA(Tyr) deacylase"/>
    <property type="match status" value="1"/>
</dbReference>
<dbReference type="Pfam" id="PF02580">
    <property type="entry name" value="Tyr_Deacylase"/>
    <property type="match status" value="1"/>
</dbReference>
<reference evidence="5" key="1">
    <citation type="submission" date="2020-08" db="EMBL/GenBank/DDBJ databases">
        <authorList>
            <person name="Cejkova D."/>
            <person name="Kubasova T."/>
            <person name="Jahodarova E."/>
            <person name="Rychlik I."/>
        </authorList>
    </citation>
    <scope>NUCLEOTIDE SEQUENCE</scope>
    <source>
        <strain evidence="5">An559</strain>
    </source>
</reference>
<accession>A0A939BDF4</accession>
<dbReference type="SUPFAM" id="SSF69500">
    <property type="entry name" value="DTD-like"/>
    <property type="match status" value="1"/>
</dbReference>
<keyword evidence="6" id="KW-1185">Reference proteome</keyword>
<comment type="domain">
    <text evidence="4">A Gly-cisPro motif from one monomer fits into the active site of the other monomer to allow specific chiral rejection of L-amino acids.</text>
</comment>
<keyword evidence="2 4" id="KW-0820">tRNA-binding</keyword>
<comment type="function">
    <text evidence="4">An aminoacyl-tRNA editing enzyme that deacylates mischarged D-aminoacyl-tRNAs. Also deacylates mischarged glycyl-tRNA(Ala), protecting cells against glycine mischarging by AlaRS. Acts via tRNA-based rather than protein-based catalysis; rejects L-amino acids rather than detecting D-amino acids in the active site. By recycling D-aminoacyl-tRNA to D-amino acids and free tRNA molecules, this enzyme counteracts the toxicity associated with the formation of D-aminoacyl-tRNA entities in vivo and helps enforce protein L-homochirality.</text>
</comment>
<dbReference type="GO" id="GO:0106026">
    <property type="term" value="F:Gly-tRNA(Ala) deacylase activity"/>
    <property type="evidence" value="ECO:0007669"/>
    <property type="project" value="UniProtKB-UniRule"/>
</dbReference>
<keyword evidence="4" id="KW-0694">RNA-binding</keyword>
<dbReference type="GO" id="GO:0043908">
    <property type="term" value="F:Ser(Gly)-tRNA(Ala) hydrolase activity"/>
    <property type="evidence" value="ECO:0007669"/>
    <property type="project" value="UniProtKB-UniRule"/>
</dbReference>
<comment type="catalytic activity">
    <reaction evidence="4">
        <text>a D-aminoacyl-tRNA + H2O = a tRNA + a D-alpha-amino acid + H(+)</text>
        <dbReference type="Rhea" id="RHEA:13953"/>
        <dbReference type="Rhea" id="RHEA-COMP:10123"/>
        <dbReference type="Rhea" id="RHEA-COMP:10124"/>
        <dbReference type="ChEBI" id="CHEBI:15377"/>
        <dbReference type="ChEBI" id="CHEBI:15378"/>
        <dbReference type="ChEBI" id="CHEBI:59871"/>
        <dbReference type="ChEBI" id="CHEBI:78442"/>
        <dbReference type="ChEBI" id="CHEBI:79333"/>
        <dbReference type="EC" id="3.1.1.96"/>
    </reaction>
</comment>
<dbReference type="HAMAP" id="MF_00518">
    <property type="entry name" value="Deacylase_Dtd"/>
    <property type="match status" value="1"/>
</dbReference>
<evidence type="ECO:0000256" key="1">
    <source>
        <dbReference type="ARBA" id="ARBA00009673"/>
    </source>
</evidence>
<dbReference type="EMBL" id="JACJKY010000003">
    <property type="protein sequence ID" value="MBM6919992.1"/>
    <property type="molecule type" value="Genomic_DNA"/>
</dbReference>
<evidence type="ECO:0000313" key="6">
    <source>
        <dbReference type="Proteomes" id="UP000774750"/>
    </source>
</evidence>
<dbReference type="GO" id="GO:0051500">
    <property type="term" value="F:D-tyrosyl-tRNA(Tyr) deacylase activity"/>
    <property type="evidence" value="ECO:0007669"/>
    <property type="project" value="TreeGrafter"/>
</dbReference>
<dbReference type="GO" id="GO:0000049">
    <property type="term" value="F:tRNA binding"/>
    <property type="evidence" value="ECO:0007669"/>
    <property type="project" value="UniProtKB-UniRule"/>
</dbReference>
<evidence type="ECO:0000256" key="4">
    <source>
        <dbReference type="HAMAP-Rule" id="MF_00518"/>
    </source>
</evidence>
<feature type="short sequence motif" description="Gly-cisPro motif, important for rejection of L-amino acids" evidence="4">
    <location>
        <begin position="138"/>
        <end position="139"/>
    </location>
</feature>
<gene>
    <name evidence="4" type="primary">dtd</name>
    <name evidence="5" type="ORF">H6A12_02300</name>
</gene>
<reference evidence="5" key="2">
    <citation type="journal article" date="2021" name="Sci. Rep.">
        <title>The distribution of antibiotic resistance genes in chicken gut microbiota commensals.</title>
        <authorList>
            <person name="Juricova H."/>
            <person name="Matiasovicova J."/>
            <person name="Kubasova T."/>
            <person name="Cejkova D."/>
            <person name="Rychlik I."/>
        </authorList>
    </citation>
    <scope>NUCLEOTIDE SEQUENCE</scope>
    <source>
        <strain evidence="5">An559</strain>
    </source>
</reference>
<proteinExistence type="inferred from homology"/>
<dbReference type="CDD" id="cd00563">
    <property type="entry name" value="Dtyr_deacylase"/>
    <property type="match status" value="1"/>
</dbReference>
<comment type="subunit">
    <text evidence="4">Homodimer.</text>
</comment>
<dbReference type="GO" id="GO:0005737">
    <property type="term" value="C:cytoplasm"/>
    <property type="evidence" value="ECO:0007669"/>
    <property type="project" value="UniProtKB-SubCell"/>
</dbReference>
<dbReference type="InterPro" id="IPR023509">
    <property type="entry name" value="DTD-like_sf"/>
</dbReference>
<sequence length="154" mass="17018">MRALLQRVRRADVTVDGEVIGKIGQGLLVFLGVMDGDTESEMEYLAQKVAGIRIFCDENDKMNRGITDIDGDFLVVSQFTLGADCSHGKRPSFIKAARPEVAVPLYEQFCERLRAITGRDVQTGEFGADMDVSLVNDGPVTIWMDTDEMRKGKA</sequence>
<dbReference type="InterPro" id="IPR003732">
    <property type="entry name" value="Daa-tRNA_deacyls_DTD"/>
</dbReference>
<dbReference type="PANTHER" id="PTHR10472">
    <property type="entry name" value="D-TYROSYL-TRNA TYR DEACYLASE"/>
    <property type="match status" value="1"/>
</dbReference>
<evidence type="ECO:0000256" key="3">
    <source>
        <dbReference type="ARBA" id="ARBA00022801"/>
    </source>
</evidence>
<comment type="subcellular location">
    <subcellularLocation>
        <location evidence="4">Cytoplasm</location>
    </subcellularLocation>
</comment>
<dbReference type="EC" id="3.1.1.-" evidence="4"/>
<dbReference type="Proteomes" id="UP000774750">
    <property type="component" value="Unassembled WGS sequence"/>
</dbReference>
<name>A0A939BDF4_9FIRM</name>
<dbReference type="NCBIfam" id="TIGR00256">
    <property type="entry name" value="D-aminoacyl-tRNA deacylase"/>
    <property type="match status" value="1"/>
</dbReference>
<dbReference type="EC" id="3.1.1.96" evidence="4"/>
<comment type="similarity">
    <text evidence="1 4">Belongs to the DTD family.</text>
</comment>
<keyword evidence="4" id="KW-0963">Cytoplasm</keyword>
<evidence type="ECO:0000256" key="2">
    <source>
        <dbReference type="ARBA" id="ARBA00022555"/>
    </source>
</evidence>
<keyword evidence="3 4" id="KW-0378">Hydrolase</keyword>
<dbReference type="AlphaFoldDB" id="A0A939BDF4"/>